<keyword evidence="1" id="KW-0812">Transmembrane</keyword>
<keyword evidence="1" id="KW-1133">Transmembrane helix</keyword>
<protein>
    <submittedName>
        <fullName evidence="2">Uncharacterized protein</fullName>
    </submittedName>
</protein>
<name>A0A644YFF6_9ZZZZ</name>
<organism evidence="2">
    <name type="scientific">bioreactor metagenome</name>
    <dbReference type="NCBI Taxonomy" id="1076179"/>
    <lineage>
        <taxon>unclassified sequences</taxon>
        <taxon>metagenomes</taxon>
        <taxon>ecological metagenomes</taxon>
    </lineage>
</organism>
<dbReference type="EMBL" id="VSSQ01004878">
    <property type="protein sequence ID" value="MPM26987.1"/>
    <property type="molecule type" value="Genomic_DNA"/>
</dbReference>
<accession>A0A644YFF6</accession>
<comment type="caution">
    <text evidence="2">The sequence shown here is derived from an EMBL/GenBank/DDBJ whole genome shotgun (WGS) entry which is preliminary data.</text>
</comment>
<evidence type="ECO:0000313" key="2">
    <source>
        <dbReference type="EMBL" id="MPM26987.1"/>
    </source>
</evidence>
<gene>
    <name evidence="2" type="ORF">SDC9_73492</name>
</gene>
<dbReference type="AlphaFoldDB" id="A0A644YFF6"/>
<reference evidence="2" key="1">
    <citation type="submission" date="2019-08" db="EMBL/GenBank/DDBJ databases">
        <authorList>
            <person name="Kucharzyk K."/>
            <person name="Murdoch R.W."/>
            <person name="Higgins S."/>
            <person name="Loffler F."/>
        </authorList>
    </citation>
    <scope>NUCLEOTIDE SEQUENCE</scope>
</reference>
<sequence>MFGVFYVFLGFGIFVKQAGNLPSFQNVFPYNLFTILGFYLCVKCVVRNNLYNRTFFAKTKTTGSNHLGIVFQTQIFQFCVEVLNNLVALRGPASGTSANQQVHFVLCHKLYFFSLIV</sequence>
<keyword evidence="1" id="KW-0472">Membrane</keyword>
<proteinExistence type="predicted"/>
<evidence type="ECO:0000256" key="1">
    <source>
        <dbReference type="SAM" id="Phobius"/>
    </source>
</evidence>
<feature type="transmembrane region" description="Helical" evidence="1">
    <location>
        <begin position="28"/>
        <end position="46"/>
    </location>
</feature>